<dbReference type="HOGENOM" id="CLU_178347_1_0_2"/>
<dbReference type="CDD" id="cd00298">
    <property type="entry name" value="ACD_sHsps_p23-like"/>
    <property type="match status" value="1"/>
</dbReference>
<keyword evidence="1" id="KW-0346">Stress response</keyword>
<dbReference type="RefSeq" id="WP_013195482.1">
    <property type="nucleotide sequence ID" value="NC_014253.1"/>
</dbReference>
<accession>D7EBS5</accession>
<proteinExistence type="predicted"/>
<dbReference type="STRING" id="644295.Metev_2090"/>
<reference evidence="1 2" key="1">
    <citation type="submission" date="2010-06" db="EMBL/GenBank/DDBJ databases">
        <title>Complete sequence chromosome of Methanohalobium evestigatum Z-7303.</title>
        <authorList>
            <consortium name="US DOE Joint Genome Institute"/>
            <person name="Lucas S."/>
            <person name="Copeland A."/>
            <person name="Lapidus A."/>
            <person name="Cheng J.-F."/>
            <person name="Bruce D."/>
            <person name="Goodwin L."/>
            <person name="Pitluck S."/>
            <person name="Saunders E."/>
            <person name="Detter J.C."/>
            <person name="Han C."/>
            <person name="Tapia R."/>
            <person name="Land M."/>
            <person name="Hauser L."/>
            <person name="Kyrpides N."/>
            <person name="Mikhailova N."/>
            <person name="Sieprawska-Lupa M."/>
            <person name="Whitman W.B."/>
            <person name="Anderson I."/>
            <person name="Woyke T."/>
        </authorList>
    </citation>
    <scope>NUCLEOTIDE SEQUENCE [LARGE SCALE GENOMIC DNA]</scope>
    <source>
        <strain evidence="2">ATCC BAA-1072 / DSM 3721 / NBRC 107634 / OCM 161 / Z-7303</strain>
    </source>
</reference>
<dbReference type="Gene3D" id="2.60.40.790">
    <property type="match status" value="1"/>
</dbReference>
<dbReference type="GeneID" id="9347751"/>
<name>D7EBS5_METEZ</name>
<protein>
    <submittedName>
        <fullName evidence="1">Putative small heat shock protein</fullName>
    </submittedName>
</protein>
<dbReference type="AlphaFoldDB" id="D7EBS5"/>
<dbReference type="InterPro" id="IPR008978">
    <property type="entry name" value="HSP20-like_chaperone"/>
</dbReference>
<keyword evidence="2" id="KW-1185">Reference proteome</keyword>
<sequence length="97" mass="10989">MVTTQVPWTFACADEKGENLNIEIDLPGINKENIDFKMHDNSYTVRAVNDDIKYAGTFPTCCPVIPEKAVAKYTNEKLIITVPFQEPHMKSIDLEID</sequence>
<dbReference type="SUPFAM" id="SSF49764">
    <property type="entry name" value="HSP20-like chaperones"/>
    <property type="match status" value="1"/>
</dbReference>
<dbReference type="OrthoDB" id="106788at2157"/>
<dbReference type="KEGG" id="mev:Metev_2090"/>
<organism evidence="1 2">
    <name type="scientific">Methanohalobium evestigatum (strain ATCC BAA-1072 / DSM 3721 / NBRC 107634 / OCM 161 / Z-7303)</name>
    <dbReference type="NCBI Taxonomy" id="644295"/>
    <lineage>
        <taxon>Archaea</taxon>
        <taxon>Methanobacteriati</taxon>
        <taxon>Methanobacteriota</taxon>
        <taxon>Stenosarchaea group</taxon>
        <taxon>Methanomicrobia</taxon>
        <taxon>Methanosarcinales</taxon>
        <taxon>Methanosarcinaceae</taxon>
        <taxon>Methanohalobium</taxon>
    </lineage>
</organism>
<evidence type="ECO:0000313" key="1">
    <source>
        <dbReference type="EMBL" id="ADI74917.1"/>
    </source>
</evidence>
<gene>
    <name evidence="1" type="ordered locus">Metev_2090</name>
</gene>
<dbReference type="Proteomes" id="UP000000391">
    <property type="component" value="Chromosome"/>
</dbReference>
<dbReference type="EMBL" id="CP002069">
    <property type="protein sequence ID" value="ADI74917.1"/>
    <property type="molecule type" value="Genomic_DNA"/>
</dbReference>
<evidence type="ECO:0000313" key="2">
    <source>
        <dbReference type="Proteomes" id="UP000000391"/>
    </source>
</evidence>